<comment type="caution">
    <text evidence="1">The sequence shown here is derived from an EMBL/GenBank/DDBJ whole genome shotgun (WGS) entry which is preliminary data.</text>
</comment>
<accession>A0A835HIK3</accession>
<sequence length="113" mass="13668">MPKRSNISLRFKQSWVQHENLREVVERSWREPLHDAPMRIVVKKLKRLKLVLKEWSWRVYGNTQIHLKTLEDELENILQEKEQDPFNSKLHNLEVEKATEIQAVKDVEIMTLR</sequence>
<evidence type="ECO:0000313" key="1">
    <source>
        <dbReference type="EMBL" id="KAF9600286.1"/>
    </source>
</evidence>
<dbReference type="AlphaFoldDB" id="A0A835HIK3"/>
<protein>
    <submittedName>
        <fullName evidence="1">Uncharacterized protein</fullName>
    </submittedName>
</protein>
<name>A0A835HIK3_9MAGN</name>
<proteinExistence type="predicted"/>
<evidence type="ECO:0000313" key="2">
    <source>
        <dbReference type="Proteomes" id="UP000631114"/>
    </source>
</evidence>
<organism evidence="1 2">
    <name type="scientific">Coptis chinensis</name>
    <dbReference type="NCBI Taxonomy" id="261450"/>
    <lineage>
        <taxon>Eukaryota</taxon>
        <taxon>Viridiplantae</taxon>
        <taxon>Streptophyta</taxon>
        <taxon>Embryophyta</taxon>
        <taxon>Tracheophyta</taxon>
        <taxon>Spermatophyta</taxon>
        <taxon>Magnoliopsida</taxon>
        <taxon>Ranunculales</taxon>
        <taxon>Ranunculaceae</taxon>
        <taxon>Coptidoideae</taxon>
        <taxon>Coptis</taxon>
    </lineage>
</organism>
<dbReference type="OrthoDB" id="1741802at2759"/>
<dbReference type="Proteomes" id="UP000631114">
    <property type="component" value="Unassembled WGS sequence"/>
</dbReference>
<dbReference type="EMBL" id="JADFTS010000006">
    <property type="protein sequence ID" value="KAF9600286.1"/>
    <property type="molecule type" value="Genomic_DNA"/>
</dbReference>
<keyword evidence="2" id="KW-1185">Reference proteome</keyword>
<reference evidence="1 2" key="1">
    <citation type="submission" date="2020-10" db="EMBL/GenBank/DDBJ databases">
        <title>The Coptis chinensis genome and diversification of protoberbering-type alkaloids.</title>
        <authorList>
            <person name="Wang B."/>
            <person name="Shu S."/>
            <person name="Song C."/>
            <person name="Liu Y."/>
        </authorList>
    </citation>
    <scope>NUCLEOTIDE SEQUENCE [LARGE SCALE GENOMIC DNA]</scope>
    <source>
        <strain evidence="1">HL-2020</strain>
        <tissue evidence="1">Leaf</tissue>
    </source>
</reference>
<gene>
    <name evidence="1" type="ORF">IFM89_005872</name>
</gene>